<keyword evidence="1" id="KW-0732">Signal</keyword>
<gene>
    <name evidence="2" type="ORF">ACFSMZ_15475</name>
</gene>
<evidence type="ECO:0000313" key="3">
    <source>
        <dbReference type="Proteomes" id="UP001597373"/>
    </source>
</evidence>
<name>A0ABW5DKT5_9HYPH</name>
<dbReference type="Pfam" id="PF03640">
    <property type="entry name" value="Lipoprotein_15"/>
    <property type="match status" value="1"/>
</dbReference>
<evidence type="ECO:0000256" key="1">
    <source>
        <dbReference type="SAM" id="SignalP"/>
    </source>
</evidence>
<organism evidence="2 3">
    <name type="scientific">Chelativorans composti</name>
    <dbReference type="NCBI Taxonomy" id="768533"/>
    <lineage>
        <taxon>Bacteria</taxon>
        <taxon>Pseudomonadati</taxon>
        <taxon>Pseudomonadota</taxon>
        <taxon>Alphaproteobacteria</taxon>
        <taxon>Hyphomicrobiales</taxon>
        <taxon>Phyllobacteriaceae</taxon>
        <taxon>Chelativorans</taxon>
    </lineage>
</organism>
<keyword evidence="3" id="KW-1185">Reference proteome</keyword>
<dbReference type="RefSeq" id="WP_345099868.1">
    <property type="nucleotide sequence ID" value="NZ_BAABGS010000071.1"/>
</dbReference>
<dbReference type="InterPro" id="IPR005297">
    <property type="entry name" value="Lipoprotein_repeat"/>
</dbReference>
<sequence>MRTLIAATLLVVAAPVAFAQTMHGGVVMVSATEKGKILTDSHGMTLYTYDHDSRACPTATMSVLSAGHP</sequence>
<protein>
    <submittedName>
        <fullName evidence="2">Uncharacterized protein</fullName>
    </submittedName>
</protein>
<feature type="signal peptide" evidence="1">
    <location>
        <begin position="1"/>
        <end position="19"/>
    </location>
</feature>
<proteinExistence type="predicted"/>
<dbReference type="Proteomes" id="UP001597373">
    <property type="component" value="Unassembled WGS sequence"/>
</dbReference>
<reference evidence="3" key="1">
    <citation type="journal article" date="2019" name="Int. J. Syst. Evol. Microbiol.">
        <title>The Global Catalogue of Microorganisms (GCM) 10K type strain sequencing project: providing services to taxonomists for standard genome sequencing and annotation.</title>
        <authorList>
            <consortium name="The Broad Institute Genomics Platform"/>
            <consortium name="The Broad Institute Genome Sequencing Center for Infectious Disease"/>
            <person name="Wu L."/>
            <person name="Ma J."/>
        </authorList>
    </citation>
    <scope>NUCLEOTIDE SEQUENCE [LARGE SCALE GENOMIC DNA]</scope>
    <source>
        <strain evidence="3">KCTC 23707</strain>
    </source>
</reference>
<evidence type="ECO:0000313" key="2">
    <source>
        <dbReference type="EMBL" id="MFD2261150.1"/>
    </source>
</evidence>
<feature type="chain" id="PRO_5045969208" evidence="1">
    <location>
        <begin position="20"/>
        <end position="69"/>
    </location>
</feature>
<dbReference type="EMBL" id="JBHUIR010000062">
    <property type="protein sequence ID" value="MFD2261150.1"/>
    <property type="molecule type" value="Genomic_DNA"/>
</dbReference>
<accession>A0ABW5DKT5</accession>
<comment type="caution">
    <text evidence="2">The sequence shown here is derived from an EMBL/GenBank/DDBJ whole genome shotgun (WGS) entry which is preliminary data.</text>
</comment>